<dbReference type="Proteomes" id="UP000219338">
    <property type="component" value="Unassembled WGS sequence"/>
</dbReference>
<evidence type="ECO:0000313" key="1">
    <source>
        <dbReference type="EMBL" id="SJL12912.1"/>
    </source>
</evidence>
<accession>A0A284RVX0</accession>
<evidence type="ECO:0000313" key="2">
    <source>
        <dbReference type="Proteomes" id="UP000219338"/>
    </source>
</evidence>
<reference evidence="2" key="1">
    <citation type="journal article" date="2017" name="Nat. Ecol. Evol.">
        <title>Genome expansion and lineage-specific genetic innovations in the forest pathogenic fungi Armillaria.</title>
        <authorList>
            <person name="Sipos G."/>
            <person name="Prasanna A.N."/>
            <person name="Walter M.C."/>
            <person name="O'Connor E."/>
            <person name="Balint B."/>
            <person name="Krizsan K."/>
            <person name="Kiss B."/>
            <person name="Hess J."/>
            <person name="Varga T."/>
            <person name="Slot J."/>
            <person name="Riley R."/>
            <person name="Boka B."/>
            <person name="Rigling D."/>
            <person name="Barry K."/>
            <person name="Lee J."/>
            <person name="Mihaltcheva S."/>
            <person name="LaButti K."/>
            <person name="Lipzen A."/>
            <person name="Waldron R."/>
            <person name="Moloney N.M."/>
            <person name="Sperisen C."/>
            <person name="Kredics L."/>
            <person name="Vagvoelgyi C."/>
            <person name="Patrignani A."/>
            <person name="Fitzpatrick D."/>
            <person name="Nagy I."/>
            <person name="Doyle S."/>
            <person name="Anderson J.B."/>
            <person name="Grigoriev I.V."/>
            <person name="Gueldener U."/>
            <person name="Muensterkoetter M."/>
            <person name="Nagy L.G."/>
        </authorList>
    </citation>
    <scope>NUCLEOTIDE SEQUENCE [LARGE SCALE GENOMIC DNA]</scope>
    <source>
        <strain evidence="2">C18/9</strain>
    </source>
</reference>
<protein>
    <submittedName>
        <fullName evidence="1">Uncharacterized protein</fullName>
    </submittedName>
</protein>
<dbReference type="EMBL" id="FUEG01000018">
    <property type="protein sequence ID" value="SJL12912.1"/>
    <property type="molecule type" value="Genomic_DNA"/>
</dbReference>
<proteinExistence type="predicted"/>
<sequence length="13" mass="1372">MADSNVLCGMFSP</sequence>
<gene>
    <name evidence="1" type="ORF">ARMOST_16345</name>
</gene>
<keyword evidence="2" id="KW-1185">Reference proteome</keyword>
<organism evidence="1 2">
    <name type="scientific">Armillaria ostoyae</name>
    <name type="common">Armillaria root rot fungus</name>
    <dbReference type="NCBI Taxonomy" id="47428"/>
    <lineage>
        <taxon>Eukaryota</taxon>
        <taxon>Fungi</taxon>
        <taxon>Dikarya</taxon>
        <taxon>Basidiomycota</taxon>
        <taxon>Agaricomycotina</taxon>
        <taxon>Agaricomycetes</taxon>
        <taxon>Agaricomycetidae</taxon>
        <taxon>Agaricales</taxon>
        <taxon>Marasmiineae</taxon>
        <taxon>Physalacriaceae</taxon>
        <taxon>Armillaria</taxon>
    </lineage>
</organism>
<name>A0A284RVX0_ARMOS</name>